<dbReference type="PANTHER" id="PTHR35526:SF3">
    <property type="entry name" value="ANTI-SIGMA-F FACTOR RSBW"/>
    <property type="match status" value="1"/>
</dbReference>
<name>A0ABV8F5U0_9ACTN</name>
<dbReference type="Proteomes" id="UP001595698">
    <property type="component" value="Unassembled WGS sequence"/>
</dbReference>
<dbReference type="EMBL" id="JBHSBC010000023">
    <property type="protein sequence ID" value="MFC3983271.1"/>
    <property type="molecule type" value="Genomic_DNA"/>
</dbReference>
<reference evidence="5" key="1">
    <citation type="journal article" date="2019" name="Int. J. Syst. Evol. Microbiol.">
        <title>The Global Catalogue of Microorganisms (GCM) 10K type strain sequencing project: providing services to taxonomists for standard genome sequencing and annotation.</title>
        <authorList>
            <consortium name="The Broad Institute Genomics Platform"/>
            <consortium name="The Broad Institute Genome Sequencing Center for Infectious Disease"/>
            <person name="Wu L."/>
            <person name="Ma J."/>
        </authorList>
    </citation>
    <scope>NUCLEOTIDE SEQUENCE [LARGE SCALE GENOMIC DNA]</scope>
    <source>
        <strain evidence="5">TBRC 7912</strain>
    </source>
</reference>
<dbReference type="NCBIfam" id="NF041045">
    <property type="entry name" value="RsbA_anti_sig"/>
    <property type="match status" value="1"/>
</dbReference>
<proteinExistence type="predicted"/>
<sequence length="319" mass="35279">MTTETTGVMDTAGLRHELYTYSGEEQFLAGVRSFIDDALAAGEIVLISVPEDRERMLREELPGTDPGVVFMDTEALGRNPARLIPAWQRWIGERTAEGRPVRGIGETDWHGRGGAEIEELRYHEWLLNLAFTGSPAWWLLCPYDTATIDPETMRAISRCHPYTLTDDGSRPSSDYVREPFSWAELEPACDPYEEFPYARGDLAAVREKVIACAAPHGLTGDRLRETLVAVTEVAGNSIAHGGGHGTLRTWVQQGSLICEFRDAGVMSDPMIGRMAPSPRSLRGRGMWLVHQICDLVQVRSAPETGTIIRLHVTLPGVLP</sequence>
<keyword evidence="5" id="KW-1185">Reference proteome</keyword>
<keyword evidence="4" id="KW-0418">Kinase</keyword>
<dbReference type="InterPro" id="IPR003594">
    <property type="entry name" value="HATPase_dom"/>
</dbReference>
<dbReference type="SUPFAM" id="SSF55874">
    <property type="entry name" value="ATPase domain of HSP90 chaperone/DNA topoisomerase II/histidine kinase"/>
    <property type="match status" value="1"/>
</dbReference>
<dbReference type="Pfam" id="PF14417">
    <property type="entry name" value="MEDS"/>
    <property type="match status" value="1"/>
</dbReference>
<organism evidence="4 5">
    <name type="scientific">Streptosporangium jomthongense</name>
    <dbReference type="NCBI Taxonomy" id="1193683"/>
    <lineage>
        <taxon>Bacteria</taxon>
        <taxon>Bacillati</taxon>
        <taxon>Actinomycetota</taxon>
        <taxon>Actinomycetes</taxon>
        <taxon>Streptosporangiales</taxon>
        <taxon>Streptosporangiaceae</taxon>
        <taxon>Streptosporangium</taxon>
    </lineage>
</organism>
<dbReference type="RefSeq" id="WP_362782780.1">
    <property type="nucleotide sequence ID" value="NZ_JBHSBC010000023.1"/>
</dbReference>
<keyword evidence="1" id="KW-0723">Serine/threonine-protein kinase</keyword>
<dbReference type="InterPro" id="IPR047718">
    <property type="entry name" value="RsbA-like_anti_sig"/>
</dbReference>
<gene>
    <name evidence="4" type="ORF">ACFOYY_24290</name>
</gene>
<dbReference type="GO" id="GO:0016301">
    <property type="term" value="F:kinase activity"/>
    <property type="evidence" value="ECO:0007669"/>
    <property type="project" value="UniProtKB-KW"/>
</dbReference>
<evidence type="ECO:0000259" key="3">
    <source>
        <dbReference type="Pfam" id="PF14417"/>
    </source>
</evidence>
<dbReference type="CDD" id="cd16936">
    <property type="entry name" value="HATPase_RsbW-like"/>
    <property type="match status" value="1"/>
</dbReference>
<dbReference type="InterPro" id="IPR036890">
    <property type="entry name" value="HATPase_C_sf"/>
</dbReference>
<comment type="caution">
    <text evidence="4">The sequence shown here is derived from an EMBL/GenBank/DDBJ whole genome shotgun (WGS) entry which is preliminary data.</text>
</comment>
<dbReference type="InterPro" id="IPR025847">
    <property type="entry name" value="MEDS_domain"/>
</dbReference>
<keyword evidence="4" id="KW-0808">Transferase</keyword>
<evidence type="ECO:0000313" key="5">
    <source>
        <dbReference type="Proteomes" id="UP001595698"/>
    </source>
</evidence>
<dbReference type="Pfam" id="PF13581">
    <property type="entry name" value="HATPase_c_2"/>
    <property type="match status" value="1"/>
</dbReference>
<dbReference type="Gene3D" id="3.30.565.10">
    <property type="entry name" value="Histidine kinase-like ATPase, C-terminal domain"/>
    <property type="match status" value="1"/>
</dbReference>
<evidence type="ECO:0000259" key="2">
    <source>
        <dbReference type="Pfam" id="PF13581"/>
    </source>
</evidence>
<evidence type="ECO:0000313" key="4">
    <source>
        <dbReference type="EMBL" id="MFC3983271.1"/>
    </source>
</evidence>
<feature type="domain" description="MEDS" evidence="3">
    <location>
        <begin position="15"/>
        <end position="161"/>
    </location>
</feature>
<accession>A0ABV8F5U0</accession>
<protein>
    <submittedName>
        <fullName evidence="4">Sensor histidine kinase</fullName>
    </submittedName>
</protein>
<dbReference type="PANTHER" id="PTHR35526">
    <property type="entry name" value="ANTI-SIGMA-F FACTOR RSBW-RELATED"/>
    <property type="match status" value="1"/>
</dbReference>
<feature type="domain" description="Histidine kinase/HSP90-like ATPase" evidence="2">
    <location>
        <begin position="200"/>
        <end position="310"/>
    </location>
</feature>
<evidence type="ECO:0000256" key="1">
    <source>
        <dbReference type="ARBA" id="ARBA00022527"/>
    </source>
</evidence>
<dbReference type="InterPro" id="IPR050267">
    <property type="entry name" value="Anti-sigma-factor_SerPK"/>
</dbReference>